<dbReference type="RefSeq" id="WP_179357534.1">
    <property type="nucleotide sequence ID" value="NZ_CP058627.1"/>
</dbReference>
<dbReference type="AlphaFoldDB" id="A0A7H9BHM3"/>
<dbReference type="EMBL" id="CP058627">
    <property type="protein sequence ID" value="QLG87451.1"/>
    <property type="molecule type" value="Genomic_DNA"/>
</dbReference>
<name>A0A7H9BHM3_9NEIS</name>
<evidence type="ECO:0000313" key="3">
    <source>
        <dbReference type="EMBL" id="QLG87451.1"/>
    </source>
</evidence>
<keyword evidence="4" id="KW-1185">Reference proteome</keyword>
<feature type="signal peptide" evidence="2">
    <location>
        <begin position="1"/>
        <end position="28"/>
    </location>
</feature>
<evidence type="ECO:0000313" key="4">
    <source>
        <dbReference type="Proteomes" id="UP000509597"/>
    </source>
</evidence>
<accession>A0A7H9BHM3</accession>
<reference evidence="3 4" key="1">
    <citation type="submission" date="2020-07" db="EMBL/GenBank/DDBJ databases">
        <title>Complete genome sequence of Chitinibacter sp. 2T18.</title>
        <authorList>
            <person name="Bae J.-W."/>
            <person name="Choi J.-W."/>
        </authorList>
    </citation>
    <scope>NUCLEOTIDE SEQUENCE [LARGE SCALE GENOMIC DNA]</scope>
    <source>
        <strain evidence="3 4">2T18</strain>
    </source>
</reference>
<dbReference type="Proteomes" id="UP000509597">
    <property type="component" value="Chromosome"/>
</dbReference>
<feature type="compositionally biased region" description="Low complexity" evidence="1">
    <location>
        <begin position="75"/>
        <end position="86"/>
    </location>
</feature>
<proteinExistence type="predicted"/>
<evidence type="ECO:0000256" key="1">
    <source>
        <dbReference type="SAM" id="MobiDB-lite"/>
    </source>
</evidence>
<organism evidence="3 4">
    <name type="scientific">Chitinibacter bivalviorum</name>
    <dbReference type="NCBI Taxonomy" id="2739434"/>
    <lineage>
        <taxon>Bacteria</taxon>
        <taxon>Pseudomonadati</taxon>
        <taxon>Pseudomonadota</taxon>
        <taxon>Betaproteobacteria</taxon>
        <taxon>Neisseriales</taxon>
        <taxon>Chitinibacteraceae</taxon>
        <taxon>Chitinibacter</taxon>
    </lineage>
</organism>
<feature type="region of interest" description="Disordered" evidence="1">
    <location>
        <begin position="33"/>
        <end position="86"/>
    </location>
</feature>
<feature type="chain" id="PRO_5028904499" evidence="2">
    <location>
        <begin position="29"/>
        <end position="183"/>
    </location>
</feature>
<sequence length="183" mass="20145">MNNNRSKLTICGVLATSLMVIGMPNAQARLEATGKARPSIGRVSPAKAERPTIQRPVNQGAKLNQRDRANHKRNMNANNGHRNININNSHDIDINVDRGGGWGHHHDRWDDDDDWNVGRAVATTVAVTTTAAIIGSIIRANQLPTNCVQIVNRGTSFLQCGNTWYQPQYSGPDITYIVVNPPY</sequence>
<gene>
    <name evidence="3" type="ORF">HQ393_03830</name>
</gene>
<dbReference type="KEGG" id="chiz:HQ393_03830"/>
<evidence type="ECO:0000256" key="2">
    <source>
        <dbReference type="SAM" id="SignalP"/>
    </source>
</evidence>
<protein>
    <submittedName>
        <fullName evidence="3">Uncharacterized protein</fullName>
    </submittedName>
</protein>
<keyword evidence="2" id="KW-0732">Signal</keyword>